<reference evidence="4" key="1">
    <citation type="submission" date="2016-10" db="EMBL/GenBank/DDBJ databases">
        <authorList>
            <person name="Varghese N."/>
            <person name="Submissions S."/>
        </authorList>
    </citation>
    <scope>NUCLEOTIDE SEQUENCE [LARGE SCALE GENOMIC DNA]</scope>
    <source>
        <strain evidence="4">CGMCC 1.7062</strain>
    </source>
</reference>
<dbReference type="GO" id="GO:0008236">
    <property type="term" value="F:serine-type peptidase activity"/>
    <property type="evidence" value="ECO:0007669"/>
    <property type="project" value="InterPro"/>
</dbReference>
<dbReference type="OrthoDB" id="9771666at2"/>
<dbReference type="InterPro" id="IPR029058">
    <property type="entry name" value="AB_hydrolase_fold"/>
</dbReference>
<proteinExistence type="predicted"/>
<sequence length="279" mass="30861">MESIYSLAEIVKDEKVHALWPVSEVNDLKPMTVEQPENPLRQPHRLISNISAPELVECVPEVSNGKAVLIIPGGGYQFVSIDNEGIEVGRCLAKMGYHAFCLNYRLPDCTQKNQDIASIQDAQQALHVVKTLCIGHEVGVLGFSAGGHLAAWLSTLPVSDKPKFVCLMYPVVSMNLDITHLGSYQTLKSELNDPTLISELSIEHRITSDTPPMLIMHAKDDLSVVPEHSQRLHSALNEHGVSSKLELFEQGGHGFGAYVNKAHDARNWLDRFHAWVSSQ</sequence>
<evidence type="ECO:0000313" key="3">
    <source>
        <dbReference type="EMBL" id="SEF64886.1"/>
    </source>
</evidence>
<keyword evidence="1" id="KW-0378">Hydrolase</keyword>
<dbReference type="EMBL" id="FNVG01000002">
    <property type="protein sequence ID" value="SEF64886.1"/>
    <property type="molecule type" value="Genomic_DNA"/>
</dbReference>
<dbReference type="Proteomes" id="UP000236721">
    <property type="component" value="Unassembled WGS sequence"/>
</dbReference>
<dbReference type="InterPro" id="IPR001375">
    <property type="entry name" value="Peptidase_S9_cat"/>
</dbReference>
<dbReference type="SUPFAM" id="SSF53474">
    <property type="entry name" value="alpha/beta-Hydrolases"/>
    <property type="match status" value="1"/>
</dbReference>
<feature type="domain" description="Peptidase S9 prolyl oligopeptidase catalytic" evidence="2">
    <location>
        <begin position="133"/>
        <end position="270"/>
    </location>
</feature>
<evidence type="ECO:0000259" key="2">
    <source>
        <dbReference type="Pfam" id="PF00326"/>
    </source>
</evidence>
<dbReference type="PANTHER" id="PTHR48081:SF6">
    <property type="entry name" value="PEPTIDASE S9 PROLYL OLIGOPEPTIDASE CATALYTIC DOMAIN-CONTAINING PROTEIN"/>
    <property type="match status" value="1"/>
</dbReference>
<dbReference type="Gene3D" id="3.40.50.1820">
    <property type="entry name" value="alpha/beta hydrolase"/>
    <property type="match status" value="1"/>
</dbReference>
<keyword evidence="4" id="KW-1185">Reference proteome</keyword>
<dbReference type="RefSeq" id="WP_103878939.1">
    <property type="nucleotide sequence ID" value="NZ_FNVG01000002.1"/>
</dbReference>
<gene>
    <name evidence="3" type="ORF">SAMN04488244_102345</name>
</gene>
<dbReference type="AlphaFoldDB" id="A0A1H5TQ10"/>
<dbReference type="PANTHER" id="PTHR48081">
    <property type="entry name" value="AB HYDROLASE SUPERFAMILY PROTEIN C4A8.06C"/>
    <property type="match status" value="1"/>
</dbReference>
<dbReference type="InterPro" id="IPR050300">
    <property type="entry name" value="GDXG_lipolytic_enzyme"/>
</dbReference>
<protein>
    <submittedName>
        <fullName evidence="3">Acetyl esterase/lipase</fullName>
    </submittedName>
</protein>
<evidence type="ECO:0000256" key="1">
    <source>
        <dbReference type="ARBA" id="ARBA00022801"/>
    </source>
</evidence>
<evidence type="ECO:0000313" key="4">
    <source>
        <dbReference type="Proteomes" id="UP000236721"/>
    </source>
</evidence>
<name>A0A1H5TQ10_9VIBR</name>
<dbReference type="Pfam" id="PF00326">
    <property type="entry name" value="Peptidase_S9"/>
    <property type="match status" value="1"/>
</dbReference>
<organism evidence="3 4">
    <name type="scientific">Vibrio hangzhouensis</name>
    <dbReference type="NCBI Taxonomy" id="462991"/>
    <lineage>
        <taxon>Bacteria</taxon>
        <taxon>Pseudomonadati</taxon>
        <taxon>Pseudomonadota</taxon>
        <taxon>Gammaproteobacteria</taxon>
        <taxon>Vibrionales</taxon>
        <taxon>Vibrionaceae</taxon>
        <taxon>Vibrio</taxon>
    </lineage>
</organism>
<dbReference type="GO" id="GO:0006508">
    <property type="term" value="P:proteolysis"/>
    <property type="evidence" value="ECO:0007669"/>
    <property type="project" value="InterPro"/>
</dbReference>
<accession>A0A1H5TQ10</accession>